<organism evidence="1">
    <name type="scientific">marine sediment metagenome</name>
    <dbReference type="NCBI Taxonomy" id="412755"/>
    <lineage>
        <taxon>unclassified sequences</taxon>
        <taxon>metagenomes</taxon>
        <taxon>ecological metagenomes</taxon>
    </lineage>
</organism>
<feature type="non-terminal residue" evidence="1">
    <location>
        <position position="269"/>
    </location>
</feature>
<comment type="caution">
    <text evidence="1">The sequence shown here is derived from an EMBL/GenBank/DDBJ whole genome shotgun (WGS) entry which is preliminary data.</text>
</comment>
<dbReference type="AlphaFoldDB" id="X0RW21"/>
<evidence type="ECO:0000313" key="1">
    <source>
        <dbReference type="EMBL" id="GAF72978.1"/>
    </source>
</evidence>
<accession>X0RW21</accession>
<proteinExistence type="predicted"/>
<sequence>MQISEELACFIARTAITEPFRQTRVMTTPDFVRWLGERGLRVRYDSLLHLWRVGVLHPVALLEPAVEATKDRGRFVRFDLGYDQPSYVDIGRSVTEDSVTVREAFTVAPDAVLWHPFQLWALQRTLAELEVSIALDTTLHGAKAYKDLVDRIVPDVPRRLASWANSDNHVTFLKVLALMLYAEPLVHVFLHTWVRLPGWGDASLNDYQQWRQEEGKRAARVLADLRLGLDDVRDWHRSIATRGAIGDPVERFRVLLRHVGWGERQRLRG</sequence>
<gene>
    <name evidence="1" type="ORF">S01H1_15395</name>
</gene>
<reference evidence="1" key="1">
    <citation type="journal article" date="2014" name="Front. Microbiol.">
        <title>High frequency of phylogenetically diverse reductive dehalogenase-homologous genes in deep subseafloor sedimentary metagenomes.</title>
        <authorList>
            <person name="Kawai M."/>
            <person name="Futagami T."/>
            <person name="Toyoda A."/>
            <person name="Takaki Y."/>
            <person name="Nishi S."/>
            <person name="Hori S."/>
            <person name="Arai W."/>
            <person name="Tsubouchi T."/>
            <person name="Morono Y."/>
            <person name="Uchiyama I."/>
            <person name="Ito T."/>
            <person name="Fujiyama A."/>
            <person name="Inagaki F."/>
            <person name="Takami H."/>
        </authorList>
    </citation>
    <scope>NUCLEOTIDE SEQUENCE</scope>
    <source>
        <strain evidence="1">Expedition CK06-06</strain>
    </source>
</reference>
<protein>
    <submittedName>
        <fullName evidence="1">Uncharacterized protein</fullName>
    </submittedName>
</protein>
<dbReference type="EMBL" id="BARS01008036">
    <property type="protein sequence ID" value="GAF72978.1"/>
    <property type="molecule type" value="Genomic_DNA"/>
</dbReference>
<name>X0RW21_9ZZZZ</name>